<evidence type="ECO:0000313" key="2">
    <source>
        <dbReference type="EMBL" id="ADB19177.1"/>
    </source>
</evidence>
<evidence type="ECO:0000256" key="1">
    <source>
        <dbReference type="SAM" id="MobiDB-lite"/>
    </source>
</evidence>
<dbReference type="KEGG" id="psl:Psta_4535"/>
<gene>
    <name evidence="2" type="ordered locus">Psta_4535</name>
</gene>
<accession>D2R6X4</accession>
<dbReference type="HOGENOM" id="CLU_946132_0_0_0"/>
<dbReference type="eggNOG" id="ENOG5033JSH">
    <property type="taxonomic scope" value="Bacteria"/>
</dbReference>
<sequence length="294" mass="31588" precursor="true">MRHFTAQGRRLFSMGMAAIALLILAQPSIAQDIPRPPEMPREQLRTTGKVLGIRGPLLQFETAEGEKWVVQIQARPQDVEYIGNAEAGFLKPGMLVRFTAKVNKRGDATEPVDQLTLFTLREGWPVGVVSAADLGGGEGPDLFESKEEAPAPKPAPKTVETPTYQVSGQIVKISRLGEMTISAGSANVKAKLDPEAKVSVDMADFSYVMPGDEVAVEGWYYPGRKGQGIATRVSVTAKEPLVDPKKKTRKPPMTEEPAGQKEEAAEGAKPAEEKAGDAKPAEAKTEEAKPAASE</sequence>
<organism evidence="2 3">
    <name type="scientific">Pirellula staleyi (strain ATCC 27377 / DSM 6068 / ICPB 4128)</name>
    <name type="common">Pirella staleyi</name>
    <dbReference type="NCBI Taxonomy" id="530564"/>
    <lineage>
        <taxon>Bacteria</taxon>
        <taxon>Pseudomonadati</taxon>
        <taxon>Planctomycetota</taxon>
        <taxon>Planctomycetia</taxon>
        <taxon>Pirellulales</taxon>
        <taxon>Pirellulaceae</taxon>
        <taxon>Pirellula</taxon>
    </lineage>
</organism>
<reference evidence="2 3" key="1">
    <citation type="journal article" date="2009" name="Stand. Genomic Sci.">
        <title>Complete genome sequence of Pirellula staleyi type strain (ATCC 27377).</title>
        <authorList>
            <person name="Clum A."/>
            <person name="Tindall B.J."/>
            <person name="Sikorski J."/>
            <person name="Ivanova N."/>
            <person name="Mavrommatis K."/>
            <person name="Lucas S."/>
            <person name="Glavina del Rio T."/>
            <person name="Nolan M."/>
            <person name="Chen F."/>
            <person name="Tice H."/>
            <person name="Pitluck S."/>
            <person name="Cheng J.F."/>
            <person name="Chertkov O."/>
            <person name="Brettin T."/>
            <person name="Han C."/>
            <person name="Detter J.C."/>
            <person name="Kuske C."/>
            <person name="Bruce D."/>
            <person name="Goodwin L."/>
            <person name="Ovchinikova G."/>
            <person name="Pati A."/>
            <person name="Mikhailova N."/>
            <person name="Chen A."/>
            <person name="Palaniappan K."/>
            <person name="Land M."/>
            <person name="Hauser L."/>
            <person name="Chang Y.J."/>
            <person name="Jeffries C.D."/>
            <person name="Chain P."/>
            <person name="Rohde M."/>
            <person name="Goker M."/>
            <person name="Bristow J."/>
            <person name="Eisen J.A."/>
            <person name="Markowitz V."/>
            <person name="Hugenholtz P."/>
            <person name="Kyrpides N.C."/>
            <person name="Klenk H.P."/>
            <person name="Lapidus A."/>
        </authorList>
    </citation>
    <scope>NUCLEOTIDE SEQUENCE [LARGE SCALE GENOMIC DNA]</scope>
    <source>
        <strain evidence="3">ATCC 27377 / DSM 6068 / ICPB 4128</strain>
    </source>
</reference>
<keyword evidence="3" id="KW-1185">Reference proteome</keyword>
<feature type="region of interest" description="Disordered" evidence="1">
    <location>
        <begin position="137"/>
        <end position="160"/>
    </location>
</feature>
<dbReference type="OrthoDB" id="284466at2"/>
<dbReference type="AlphaFoldDB" id="D2R6X4"/>
<dbReference type="Proteomes" id="UP000001887">
    <property type="component" value="Chromosome"/>
</dbReference>
<feature type="region of interest" description="Disordered" evidence="1">
    <location>
        <begin position="235"/>
        <end position="294"/>
    </location>
</feature>
<feature type="compositionally biased region" description="Basic and acidic residues" evidence="1">
    <location>
        <begin position="258"/>
        <end position="294"/>
    </location>
</feature>
<evidence type="ECO:0000313" key="3">
    <source>
        <dbReference type="Proteomes" id="UP000001887"/>
    </source>
</evidence>
<protein>
    <recommendedName>
        <fullName evidence="4">DUF5666 domain-containing protein</fullName>
    </recommendedName>
</protein>
<evidence type="ECO:0008006" key="4">
    <source>
        <dbReference type="Google" id="ProtNLM"/>
    </source>
</evidence>
<dbReference type="EMBL" id="CP001848">
    <property type="protein sequence ID" value="ADB19177.1"/>
    <property type="molecule type" value="Genomic_DNA"/>
</dbReference>
<proteinExistence type="predicted"/>
<name>D2R6X4_PIRSD</name>